<dbReference type="CDD" id="cd00063">
    <property type="entry name" value="FN3"/>
    <property type="match status" value="1"/>
</dbReference>
<dbReference type="PROSITE" id="PS50835">
    <property type="entry name" value="IG_LIKE"/>
    <property type="match status" value="4"/>
</dbReference>
<evidence type="ECO:0000256" key="2">
    <source>
        <dbReference type="ARBA" id="ARBA00023319"/>
    </source>
</evidence>
<dbReference type="SUPFAM" id="SSF48726">
    <property type="entry name" value="Immunoglobulin"/>
    <property type="match status" value="4"/>
</dbReference>
<dbReference type="SMART" id="SM00409">
    <property type="entry name" value="IG"/>
    <property type="match status" value="4"/>
</dbReference>
<dbReference type="Proteomes" id="UP000783686">
    <property type="component" value="Unassembled WGS sequence"/>
</dbReference>
<proteinExistence type="predicted"/>
<keyword evidence="1" id="KW-0677">Repeat</keyword>
<keyword evidence="7" id="KW-1185">Reference proteome</keyword>
<evidence type="ECO:0000256" key="3">
    <source>
        <dbReference type="SAM" id="Phobius"/>
    </source>
</evidence>
<evidence type="ECO:0000259" key="5">
    <source>
        <dbReference type="PROSITE" id="PS50853"/>
    </source>
</evidence>
<organism evidence="6 7">
    <name type="scientific">Bursaphelenchus okinawaensis</name>
    <dbReference type="NCBI Taxonomy" id="465554"/>
    <lineage>
        <taxon>Eukaryota</taxon>
        <taxon>Metazoa</taxon>
        <taxon>Ecdysozoa</taxon>
        <taxon>Nematoda</taxon>
        <taxon>Chromadorea</taxon>
        <taxon>Rhabditida</taxon>
        <taxon>Tylenchina</taxon>
        <taxon>Tylenchomorpha</taxon>
        <taxon>Aphelenchoidea</taxon>
        <taxon>Aphelenchoididae</taxon>
        <taxon>Bursaphelenchus</taxon>
    </lineage>
</organism>
<sequence>MFSAPPKITSPTADQEQFAQLGQKIRLHCKTQGVPPPDVIWTKSGQVVAQGEVLAIDELTLADQGKYVCHATNVEGTDRAATLLHFSQGPIIDYPLSNKTVVEGTNVFWHCAVSANPKNITYRWTKDEIAINTIELGLRAHVHGPDFGISKVHRDDKGWYRCEATNGFPPAAQTSAFLNVQFKPELSSESKTMYVVAEGADSTVNCNMLANPSPSTYFWSKNGLILTENQKSHGFRIEKDQLVFENATVEDSGMYACWAENVIGRSDVYEMHVIITAPPVFSKEPPAAIKLESGENAEALCDGYGDPPPTQYWLHNKRKIEGKNLKIMNASHEDHGVYECVLQNQVVSVTRNMTVTVHNTKPQCITNLRLNCQSENSFRIDFDPGYDGGYEQMFRLYYAEVHNLTSTEVVEAWHQSNLFNETSVSLTGLQLFTRYRFMVSPSNELGSTNCTTTDKFTCSTLGTPTGLKASNEYLEWNEVPYATSYRVSYQENPNGQYKIMGEVADNRIHLNSNELNQMASTNFFVQAARPYYPPSQPSEVITFKQLMPPTAVYTHSSILLVSMCLLAIIMYVFGKNYCKPGKKKNGSQYSQDQFVYKNGNGPYYWESEALQSTDPNLTEFEFDDDGNQIDERQTPNTMINEMLRQKYIYSNGNSALGTIRENLHIERLRNELRQSAL</sequence>
<dbReference type="InterPro" id="IPR036179">
    <property type="entry name" value="Ig-like_dom_sf"/>
</dbReference>
<evidence type="ECO:0000259" key="4">
    <source>
        <dbReference type="PROSITE" id="PS50835"/>
    </source>
</evidence>
<dbReference type="InterPro" id="IPR003961">
    <property type="entry name" value="FN3_dom"/>
</dbReference>
<name>A0A811KHP4_9BILA</name>
<dbReference type="Proteomes" id="UP000614601">
    <property type="component" value="Unassembled WGS sequence"/>
</dbReference>
<evidence type="ECO:0000313" key="6">
    <source>
        <dbReference type="EMBL" id="CAD5214868.1"/>
    </source>
</evidence>
<keyword evidence="3" id="KW-0812">Transmembrane</keyword>
<dbReference type="InterPro" id="IPR003599">
    <property type="entry name" value="Ig_sub"/>
</dbReference>
<keyword evidence="3" id="KW-0472">Membrane</keyword>
<keyword evidence="3" id="KW-1133">Transmembrane helix</keyword>
<evidence type="ECO:0000256" key="1">
    <source>
        <dbReference type="ARBA" id="ARBA00022737"/>
    </source>
</evidence>
<keyword evidence="2" id="KW-0393">Immunoglobulin domain</keyword>
<gene>
    <name evidence="6" type="ORF">BOKJ2_LOCUS5808</name>
</gene>
<protein>
    <submittedName>
        <fullName evidence="6">Uncharacterized protein</fullName>
    </submittedName>
</protein>
<dbReference type="AlphaFoldDB" id="A0A811KHP4"/>
<dbReference type="PROSITE" id="PS50853">
    <property type="entry name" value="FN3"/>
    <property type="match status" value="1"/>
</dbReference>
<dbReference type="PANTHER" id="PTHR10075:SF14">
    <property type="entry name" value="CELL ADHESION MOLECULE DSCAM2-RELATED"/>
    <property type="match status" value="1"/>
</dbReference>
<dbReference type="CDD" id="cd00096">
    <property type="entry name" value="Ig"/>
    <property type="match status" value="1"/>
</dbReference>
<dbReference type="InterPro" id="IPR036116">
    <property type="entry name" value="FN3_sf"/>
</dbReference>
<dbReference type="EMBL" id="CAJFCW020000003">
    <property type="protein sequence ID" value="CAG9103351.1"/>
    <property type="molecule type" value="Genomic_DNA"/>
</dbReference>
<dbReference type="InterPro" id="IPR013783">
    <property type="entry name" value="Ig-like_fold"/>
</dbReference>
<dbReference type="SMART" id="SM00408">
    <property type="entry name" value="IGc2"/>
    <property type="match status" value="4"/>
</dbReference>
<evidence type="ECO:0000313" key="7">
    <source>
        <dbReference type="Proteomes" id="UP000614601"/>
    </source>
</evidence>
<dbReference type="SUPFAM" id="SSF49265">
    <property type="entry name" value="Fibronectin type III"/>
    <property type="match status" value="1"/>
</dbReference>
<feature type="domain" description="Ig-like" evidence="4">
    <location>
        <begin position="184"/>
        <end position="276"/>
    </location>
</feature>
<feature type="transmembrane region" description="Helical" evidence="3">
    <location>
        <begin position="552"/>
        <end position="574"/>
    </location>
</feature>
<feature type="domain" description="Ig-like" evidence="4">
    <location>
        <begin position="6"/>
        <end position="87"/>
    </location>
</feature>
<feature type="domain" description="Ig-like" evidence="4">
    <location>
        <begin position="279"/>
        <end position="356"/>
    </location>
</feature>
<comment type="caution">
    <text evidence="6">The sequence shown here is derived from an EMBL/GenBank/DDBJ whole genome shotgun (WGS) entry which is preliminary data.</text>
</comment>
<dbReference type="GO" id="GO:0048812">
    <property type="term" value="P:neuron projection morphogenesis"/>
    <property type="evidence" value="ECO:0007669"/>
    <property type="project" value="UniProtKB-ARBA"/>
</dbReference>
<dbReference type="PANTHER" id="PTHR10075">
    <property type="entry name" value="BASIGIN RELATED"/>
    <property type="match status" value="1"/>
</dbReference>
<dbReference type="OrthoDB" id="6612025at2759"/>
<dbReference type="Gene3D" id="2.60.40.10">
    <property type="entry name" value="Immunoglobulins"/>
    <property type="match status" value="5"/>
</dbReference>
<dbReference type="InterPro" id="IPR007110">
    <property type="entry name" value="Ig-like_dom"/>
</dbReference>
<dbReference type="Pfam" id="PF13927">
    <property type="entry name" value="Ig_3"/>
    <property type="match status" value="4"/>
</dbReference>
<reference evidence="6" key="1">
    <citation type="submission" date="2020-09" db="EMBL/GenBank/DDBJ databases">
        <authorList>
            <person name="Kikuchi T."/>
        </authorList>
    </citation>
    <scope>NUCLEOTIDE SEQUENCE</scope>
    <source>
        <strain evidence="6">SH1</strain>
    </source>
</reference>
<feature type="domain" description="Fibronectin type-III" evidence="5">
    <location>
        <begin position="364"/>
        <end position="463"/>
    </location>
</feature>
<dbReference type="InterPro" id="IPR003598">
    <property type="entry name" value="Ig_sub2"/>
</dbReference>
<feature type="domain" description="Ig-like" evidence="4">
    <location>
        <begin position="90"/>
        <end position="179"/>
    </location>
</feature>
<dbReference type="EMBL" id="CAJFDH010000003">
    <property type="protein sequence ID" value="CAD5214868.1"/>
    <property type="molecule type" value="Genomic_DNA"/>
</dbReference>
<accession>A0A811KHP4</accession>